<dbReference type="AlphaFoldDB" id="A0A1T4KCH5"/>
<protein>
    <submittedName>
        <fullName evidence="2">TLP18.3, Psb32 and MOLO-1 founding protein of phosphatase</fullName>
    </submittedName>
</protein>
<evidence type="ECO:0000313" key="3">
    <source>
        <dbReference type="Proteomes" id="UP000190888"/>
    </source>
</evidence>
<evidence type="ECO:0000313" key="2">
    <source>
        <dbReference type="EMBL" id="SJZ40130.1"/>
    </source>
</evidence>
<evidence type="ECO:0000259" key="1">
    <source>
        <dbReference type="Pfam" id="PF04536"/>
    </source>
</evidence>
<keyword evidence="3" id="KW-1185">Reference proteome</keyword>
<dbReference type="RefSeq" id="WP_078829943.1">
    <property type="nucleotide sequence ID" value="NZ_FUWH01000001.1"/>
</dbReference>
<dbReference type="PANTHER" id="PTHR30373:SF8">
    <property type="entry name" value="BLL7265 PROTEIN"/>
    <property type="match status" value="1"/>
</dbReference>
<dbReference type="Gene3D" id="3.10.310.50">
    <property type="match status" value="1"/>
</dbReference>
<proteinExistence type="predicted"/>
<dbReference type="Proteomes" id="UP000190888">
    <property type="component" value="Unassembled WGS sequence"/>
</dbReference>
<sequence length="153" mass="17535">MLGLFRKKAAEYFSPEEKKLIVEAIQQAEQKTSGEVRVFIESRCRLVNPLHRALEVFASLKMEETAQRNAVLVYVAMKDRQLAIYGDEGIHSKVGTAFWNEEVQKMLQQFNRDNHAEGLAQIIREIGEALVQHFPYDVKGDKNELPDDIVFGK</sequence>
<dbReference type="OrthoDB" id="9786161at2"/>
<dbReference type="EMBL" id="FUWH01000001">
    <property type="protein sequence ID" value="SJZ40130.1"/>
    <property type="molecule type" value="Genomic_DNA"/>
</dbReference>
<gene>
    <name evidence="2" type="ORF">SAMN04488132_101615</name>
</gene>
<dbReference type="InterPro" id="IPR007621">
    <property type="entry name" value="TPM_dom"/>
</dbReference>
<feature type="domain" description="TPM" evidence="1">
    <location>
        <begin position="9"/>
        <end position="128"/>
    </location>
</feature>
<dbReference type="Pfam" id="PF04536">
    <property type="entry name" value="TPM_phosphatase"/>
    <property type="match status" value="1"/>
</dbReference>
<reference evidence="2 3" key="1">
    <citation type="submission" date="2017-02" db="EMBL/GenBank/DDBJ databases">
        <authorList>
            <person name="Peterson S.W."/>
        </authorList>
    </citation>
    <scope>NUCLEOTIDE SEQUENCE [LARGE SCALE GENOMIC DNA]</scope>
    <source>
        <strain evidence="2 3">DSM 22335</strain>
    </source>
</reference>
<dbReference type="STRING" id="413434.SAMN04488132_101615"/>
<organism evidence="2 3">
    <name type="scientific">Sediminibacterium ginsengisoli</name>
    <dbReference type="NCBI Taxonomy" id="413434"/>
    <lineage>
        <taxon>Bacteria</taxon>
        <taxon>Pseudomonadati</taxon>
        <taxon>Bacteroidota</taxon>
        <taxon>Chitinophagia</taxon>
        <taxon>Chitinophagales</taxon>
        <taxon>Chitinophagaceae</taxon>
        <taxon>Sediminibacterium</taxon>
    </lineage>
</organism>
<name>A0A1T4KCH5_9BACT</name>
<accession>A0A1T4KCH5</accession>
<dbReference type="PANTHER" id="PTHR30373">
    <property type="entry name" value="UPF0603 PROTEIN YGCG"/>
    <property type="match status" value="1"/>
</dbReference>